<evidence type="ECO:0000256" key="7">
    <source>
        <dbReference type="ARBA" id="ARBA00023170"/>
    </source>
</evidence>
<dbReference type="SUPFAM" id="SSF47364">
    <property type="entry name" value="Domain of the SRP/SRP receptor G-proteins"/>
    <property type="match status" value="1"/>
</dbReference>
<dbReference type="InterPro" id="IPR036225">
    <property type="entry name" value="SRP/SRP_N"/>
</dbReference>
<accession>A0A077WI80</accession>
<evidence type="ECO:0000256" key="8">
    <source>
        <dbReference type="SAM" id="MobiDB-lite"/>
    </source>
</evidence>
<evidence type="ECO:0000256" key="4">
    <source>
        <dbReference type="ARBA" id="ARBA00022824"/>
    </source>
</evidence>
<dbReference type="InterPro" id="IPR013822">
    <property type="entry name" value="Signal_recog_particl_SRP54_hlx"/>
</dbReference>
<organism evidence="10">
    <name type="scientific">Lichtheimia ramosa</name>
    <dbReference type="NCBI Taxonomy" id="688394"/>
    <lineage>
        <taxon>Eukaryota</taxon>
        <taxon>Fungi</taxon>
        <taxon>Fungi incertae sedis</taxon>
        <taxon>Mucoromycota</taxon>
        <taxon>Mucoromycotina</taxon>
        <taxon>Mucoromycetes</taxon>
        <taxon>Mucorales</taxon>
        <taxon>Lichtheimiaceae</taxon>
        <taxon>Lichtheimia</taxon>
    </lineage>
</organism>
<dbReference type="AlphaFoldDB" id="A0A077WI80"/>
<sequence length="611" mass="68133">MLDFFGILTKGGFVLWEKSFTPLHGSPVDALIKNVLIEERAGTDIFYKDSYAMKWTFSNEMDLVFVVAYQKILQLAYIEELLETVKTLFIDMFSQTITSNYGIDGDYHSFDNVFTQLLRQLEDKYTSHRQRAPRKFEETKKFESSAKGSTQVKPAMDSKSAKAVDDDEIAKNIQALRLQSSPRTSPRSKKARSKATTASNEEQNGKKKKSQKQARVWEGQIARGEMESLDYSSKSGMEEDDPESIAAQFADPTKLGKTNKDGIYEVQDIEEEEEDEDEDDEQVTKESIKEAGAGSGMFSFLKSMTGSRELTADTLDPVLSDIKEHLIKKNVASDIAEHLCQSVRSNLLGKKIGSFSRVSTLVRDSMEAALKRILTPKTSLDILRDIEQAKAQNRPYTISFIGVNGVGKSTNLSKVCFWLLQNNYKVLIAACDTFRSGAVEQLRVHARNLRALQTSGQGEVELFERGYGKDSAGIAKSAISYAATNKFDVVLIDTAGRMQDNEPLMRALAKLVAVNNPDKIIFVGEALVGNEAVDQLSKFNQSLKDFSGMQNPRHIDGMILTKFDTIDDKVGAALSMTYITGQPIYFVGTGQTYTDLKNLRVSHVVNSLLRK</sequence>
<name>A0A077WI80_9FUNG</name>
<dbReference type="InterPro" id="IPR007222">
    <property type="entry name" value="Sig_recog_particle_rcpt_asu_N"/>
</dbReference>
<evidence type="ECO:0000256" key="5">
    <source>
        <dbReference type="ARBA" id="ARBA00023134"/>
    </source>
</evidence>
<dbReference type="SUPFAM" id="SSF52540">
    <property type="entry name" value="P-loop containing nucleoside triphosphate hydrolases"/>
    <property type="match status" value="1"/>
</dbReference>
<dbReference type="InterPro" id="IPR000897">
    <property type="entry name" value="SRP54_GTPase_dom"/>
</dbReference>
<dbReference type="GO" id="GO:0006886">
    <property type="term" value="P:intracellular protein transport"/>
    <property type="evidence" value="ECO:0007669"/>
    <property type="project" value="InterPro"/>
</dbReference>
<dbReference type="Gene3D" id="1.20.120.140">
    <property type="entry name" value="Signal recognition particle SRP54, nucleotide-binding domain"/>
    <property type="match status" value="1"/>
</dbReference>
<feature type="compositionally biased region" description="Acidic residues" evidence="8">
    <location>
        <begin position="267"/>
        <end position="281"/>
    </location>
</feature>
<evidence type="ECO:0000313" key="10">
    <source>
        <dbReference type="EMBL" id="CDS07020.1"/>
    </source>
</evidence>
<dbReference type="PANTHER" id="PTHR43134:SF1">
    <property type="entry name" value="SIGNAL RECOGNITION PARTICLE RECEPTOR SUBUNIT ALPHA"/>
    <property type="match status" value="1"/>
</dbReference>
<dbReference type="GO" id="GO:0003924">
    <property type="term" value="F:GTPase activity"/>
    <property type="evidence" value="ECO:0007669"/>
    <property type="project" value="InterPro"/>
</dbReference>
<dbReference type="Gene3D" id="3.30.450.60">
    <property type="match status" value="1"/>
</dbReference>
<dbReference type="InterPro" id="IPR027417">
    <property type="entry name" value="P-loop_NTPase"/>
</dbReference>
<keyword evidence="7" id="KW-0675">Receptor</keyword>
<dbReference type="InterPro" id="IPR011012">
    <property type="entry name" value="Longin-like_dom_sf"/>
</dbReference>
<dbReference type="OrthoDB" id="1727884at2759"/>
<evidence type="ECO:0000256" key="6">
    <source>
        <dbReference type="ARBA" id="ARBA00023136"/>
    </source>
</evidence>
<evidence type="ECO:0000259" key="9">
    <source>
        <dbReference type="PROSITE" id="PS00300"/>
    </source>
</evidence>
<dbReference type="PROSITE" id="PS00300">
    <property type="entry name" value="SRP54"/>
    <property type="match status" value="1"/>
</dbReference>
<dbReference type="PANTHER" id="PTHR43134">
    <property type="entry name" value="SIGNAL RECOGNITION PARTICLE RECEPTOR SUBUNIT ALPHA"/>
    <property type="match status" value="1"/>
</dbReference>
<evidence type="ECO:0000256" key="2">
    <source>
        <dbReference type="ARBA" id="ARBA00008531"/>
    </source>
</evidence>
<feature type="compositionally biased region" description="Basic and acidic residues" evidence="8">
    <location>
        <begin position="134"/>
        <end position="144"/>
    </location>
</feature>
<dbReference type="SUPFAM" id="SSF64356">
    <property type="entry name" value="SNARE-like"/>
    <property type="match status" value="1"/>
</dbReference>
<keyword evidence="3" id="KW-0547">Nucleotide-binding</keyword>
<dbReference type="GO" id="GO:0005047">
    <property type="term" value="F:signal recognition particle binding"/>
    <property type="evidence" value="ECO:0007669"/>
    <property type="project" value="InterPro"/>
</dbReference>
<dbReference type="Pfam" id="PF00448">
    <property type="entry name" value="SRP54"/>
    <property type="match status" value="1"/>
</dbReference>
<dbReference type="CDD" id="cd14826">
    <property type="entry name" value="SR_alpha_SRX"/>
    <property type="match status" value="1"/>
</dbReference>
<feature type="domain" description="SRP54-type proteins GTP-binding" evidence="9">
    <location>
        <begin position="583"/>
        <end position="596"/>
    </location>
</feature>
<dbReference type="GO" id="GO:0005525">
    <property type="term" value="F:GTP binding"/>
    <property type="evidence" value="ECO:0007669"/>
    <property type="project" value="UniProtKB-KW"/>
</dbReference>
<gene>
    <name evidence="10" type="ORF">LRAMOSA09543</name>
</gene>
<proteinExistence type="inferred from homology"/>
<protein>
    <recommendedName>
        <fullName evidence="9">SRP54-type proteins GTP-binding domain-containing protein</fullName>
    </recommendedName>
</protein>
<keyword evidence="5" id="KW-0342">GTP-binding</keyword>
<dbReference type="Pfam" id="PF04086">
    <property type="entry name" value="SRP-alpha_N"/>
    <property type="match status" value="1"/>
</dbReference>
<reference evidence="10" key="1">
    <citation type="journal article" date="2014" name="Genome Announc.">
        <title>De novo whole-genome sequence and genome annotation of Lichtheimia ramosa.</title>
        <authorList>
            <person name="Linde J."/>
            <person name="Schwartze V."/>
            <person name="Binder U."/>
            <person name="Lass-Florl C."/>
            <person name="Voigt K."/>
            <person name="Horn F."/>
        </authorList>
    </citation>
    <scope>NUCLEOTIDE SEQUENCE</scope>
    <source>
        <strain evidence="10">JMRC FSU:6197</strain>
    </source>
</reference>
<dbReference type="Pfam" id="PF02881">
    <property type="entry name" value="SRP54_N"/>
    <property type="match status" value="1"/>
</dbReference>
<keyword evidence="6" id="KW-0472">Membrane</keyword>
<dbReference type="FunFam" id="3.40.50.300:FF:000188">
    <property type="entry name" value="signal recognition particle receptor subunit alpha"/>
    <property type="match status" value="1"/>
</dbReference>
<dbReference type="InterPro" id="IPR042101">
    <property type="entry name" value="SRP54_N_sf"/>
</dbReference>
<evidence type="ECO:0000256" key="1">
    <source>
        <dbReference type="ARBA" id="ARBA00004397"/>
    </source>
</evidence>
<dbReference type="GO" id="GO:0006614">
    <property type="term" value="P:SRP-dependent cotranslational protein targeting to membrane"/>
    <property type="evidence" value="ECO:0007669"/>
    <property type="project" value="InterPro"/>
</dbReference>
<comment type="similarity">
    <text evidence="2">Belongs to the GTP-binding SRP family.</text>
</comment>
<dbReference type="SMART" id="SM00382">
    <property type="entry name" value="AAA"/>
    <property type="match status" value="1"/>
</dbReference>
<dbReference type="SMART" id="SM00962">
    <property type="entry name" value="SRP54"/>
    <property type="match status" value="1"/>
</dbReference>
<dbReference type="Gene3D" id="3.40.50.300">
    <property type="entry name" value="P-loop containing nucleotide triphosphate hydrolases"/>
    <property type="match status" value="1"/>
</dbReference>
<dbReference type="GO" id="GO:0005785">
    <property type="term" value="C:signal recognition particle receptor complex"/>
    <property type="evidence" value="ECO:0007669"/>
    <property type="project" value="InterPro"/>
</dbReference>
<dbReference type="SMART" id="SM00963">
    <property type="entry name" value="SRP54_N"/>
    <property type="match status" value="1"/>
</dbReference>
<dbReference type="CDD" id="cd17876">
    <property type="entry name" value="SRalpha_C"/>
    <property type="match status" value="1"/>
</dbReference>
<dbReference type="EMBL" id="LK023322">
    <property type="protein sequence ID" value="CDS07020.1"/>
    <property type="molecule type" value="Genomic_DNA"/>
</dbReference>
<comment type="subcellular location">
    <subcellularLocation>
        <location evidence="1">Endoplasmic reticulum membrane</location>
        <topology evidence="1">Peripheral membrane protein</topology>
        <orientation evidence="1">Cytoplasmic side</orientation>
    </subcellularLocation>
</comment>
<dbReference type="InterPro" id="IPR003593">
    <property type="entry name" value="AAA+_ATPase"/>
</dbReference>
<keyword evidence="4" id="KW-0256">Endoplasmic reticulum</keyword>
<evidence type="ECO:0000256" key="3">
    <source>
        <dbReference type="ARBA" id="ARBA00022741"/>
    </source>
</evidence>
<feature type="region of interest" description="Disordered" evidence="8">
    <location>
        <begin position="125"/>
        <end position="289"/>
    </location>
</feature>